<proteinExistence type="predicted"/>
<dbReference type="EMBL" id="JAPVEA010000002">
    <property type="protein sequence ID" value="KAJ5462102.1"/>
    <property type="molecule type" value="Genomic_DNA"/>
</dbReference>
<reference evidence="1" key="2">
    <citation type="journal article" date="2023" name="IMA Fungus">
        <title>Comparative genomic study of the Penicillium genus elucidates a diverse pangenome and 15 lateral gene transfer events.</title>
        <authorList>
            <person name="Petersen C."/>
            <person name="Sorensen T."/>
            <person name="Nielsen M.R."/>
            <person name="Sondergaard T.E."/>
            <person name="Sorensen J.L."/>
            <person name="Fitzpatrick D.A."/>
            <person name="Frisvad J.C."/>
            <person name="Nielsen K.L."/>
        </authorList>
    </citation>
    <scope>NUCLEOTIDE SEQUENCE</scope>
    <source>
        <strain evidence="1">IBT 16125</strain>
    </source>
</reference>
<evidence type="ECO:0000313" key="2">
    <source>
        <dbReference type="Proteomes" id="UP001213681"/>
    </source>
</evidence>
<evidence type="ECO:0000313" key="1">
    <source>
        <dbReference type="EMBL" id="KAJ5462102.1"/>
    </source>
</evidence>
<comment type="caution">
    <text evidence="1">The sequence shown here is derived from an EMBL/GenBank/DDBJ whole genome shotgun (WGS) entry which is preliminary data.</text>
</comment>
<sequence>MLLASFINASTITCPSGPGGKALYLQTNEQQNSMISIPIGNDGKLYGGIATLTGGLGGDSIDKMTHMPAGPDALSSQGSVFAIDDVSAFVMSLVQSQAHAGFVARLRGERRI</sequence>
<dbReference type="GeneID" id="81597280"/>
<gene>
    <name evidence="1" type="ORF">N7458_003654</name>
</gene>
<reference evidence="1" key="1">
    <citation type="submission" date="2022-12" db="EMBL/GenBank/DDBJ databases">
        <authorList>
            <person name="Petersen C."/>
        </authorList>
    </citation>
    <scope>NUCLEOTIDE SEQUENCE</scope>
    <source>
        <strain evidence="1">IBT 16125</strain>
    </source>
</reference>
<protein>
    <submittedName>
        <fullName evidence="1">Uncharacterized protein</fullName>
    </submittedName>
</protein>
<dbReference type="Proteomes" id="UP001213681">
    <property type="component" value="Unassembled WGS sequence"/>
</dbReference>
<dbReference type="RefSeq" id="XP_056771144.1">
    <property type="nucleotide sequence ID" value="XM_056907037.1"/>
</dbReference>
<name>A0AAD6CFA0_9EURO</name>
<keyword evidence="2" id="KW-1185">Reference proteome</keyword>
<accession>A0AAD6CFA0</accession>
<dbReference type="AlphaFoldDB" id="A0AAD6CFA0"/>
<organism evidence="1 2">
    <name type="scientific">Penicillium daleae</name>
    <dbReference type="NCBI Taxonomy" id="63821"/>
    <lineage>
        <taxon>Eukaryota</taxon>
        <taxon>Fungi</taxon>
        <taxon>Dikarya</taxon>
        <taxon>Ascomycota</taxon>
        <taxon>Pezizomycotina</taxon>
        <taxon>Eurotiomycetes</taxon>
        <taxon>Eurotiomycetidae</taxon>
        <taxon>Eurotiales</taxon>
        <taxon>Aspergillaceae</taxon>
        <taxon>Penicillium</taxon>
    </lineage>
</organism>